<evidence type="ECO:0000313" key="4">
    <source>
        <dbReference type="Proteomes" id="UP001652582"/>
    </source>
</evidence>
<feature type="signal peptide" evidence="1">
    <location>
        <begin position="1"/>
        <end position="22"/>
    </location>
</feature>
<dbReference type="Pfam" id="PF13519">
    <property type="entry name" value="VWA_2"/>
    <property type="match status" value="1"/>
</dbReference>
<feature type="chain" id="PRO_5045024946" evidence="1">
    <location>
        <begin position="23"/>
        <end position="996"/>
    </location>
</feature>
<dbReference type="SMART" id="SM00327">
    <property type="entry name" value="VWA"/>
    <property type="match status" value="1"/>
</dbReference>
<dbReference type="PROSITE" id="PS51468">
    <property type="entry name" value="VIT"/>
    <property type="match status" value="1"/>
</dbReference>
<feature type="domain" description="VWFA" evidence="2">
    <location>
        <begin position="342"/>
        <end position="566"/>
    </location>
</feature>
<gene>
    <name evidence="5 6" type="primary">LOC112058417</name>
</gene>
<dbReference type="PANTHER" id="PTHR10338">
    <property type="entry name" value="INTER-ALPHA-TRYPSIN INHIBITOR HEAVY CHAIN FAMILY MEMBER"/>
    <property type="match status" value="1"/>
</dbReference>
<protein>
    <submittedName>
        <fullName evidence="5 6">Inter-alpha-trypsin inhibitor heavy chain H3 isoform X1</fullName>
    </submittedName>
</protein>
<dbReference type="InterPro" id="IPR050934">
    <property type="entry name" value="ITIH"/>
</dbReference>
<keyword evidence="1" id="KW-0732">Signal</keyword>
<name>A0ABM3M7I6_BICAN</name>
<dbReference type="InterPro" id="IPR002035">
    <property type="entry name" value="VWF_A"/>
</dbReference>
<evidence type="ECO:0000313" key="5">
    <source>
        <dbReference type="RefSeq" id="XP_052747415.1"/>
    </source>
</evidence>
<dbReference type="InterPro" id="IPR036465">
    <property type="entry name" value="vWFA_dom_sf"/>
</dbReference>
<dbReference type="InterPro" id="IPR013694">
    <property type="entry name" value="VIT"/>
</dbReference>
<proteinExistence type="predicted"/>
<evidence type="ECO:0000259" key="3">
    <source>
        <dbReference type="PROSITE" id="PS51468"/>
    </source>
</evidence>
<sequence>MRWRLTPVLCLTVVSLSTLVASYRRFGSHRPLAFPHFPHVDDTRVVSSSDFTATIDKVLDDDDAAAIEMTHMRVRSEISMRYARTAIICNVYNPRRKPQEASFNLLLPETAFISGFTMTLGKETYEAYVKEKEVAKKIYSDAVSQGVAAAHIATKARDSNHFTIKFNVEGRSNATYRLRYEEFLTRRNGVYNHAINLHPGTCVPKMDVVIHIKESQKITALRVPELRSGNEIDATEKDAQYAKAIIKRGRNEREATISFSPDLEEQTRLSEIYAEKSKQSSDPESLNIGFDSTEQVNDSEGLLGQFVVQYDVQRPKKGEILVNDGYFVHFFAPSSMTPLSKHVVFVLDTSGSMLGSKIEQLQKAMNSILSDLRPTDCFNVVEFNSNVKVHDLKDAEISSPPNTYSFNLNSPVDIVPPALATPENIDLARITVSRLSANGGTNIYKALHVALNVIHNKESYKNQENPTNITSVERNKGTDKNKNVTEPLIIFLTDGEPTVEEFDTDRIVSSVSGKNSDRTPIYTLAFGDSADRYFLRKLALRNDGFMRHIYEASDAALQLHDFYRQVSSPLLSNVQFQYPRRQIKEESLSRHQFRTINDGSEVAVVGRVADGVQEITPQVLGLRAESDGRGRKPYEVNSKVTVTQDKDEYLPLERLWAYMTIKQLLDKSYAEDKSQIDSKDSPEKKALAIALKYSFVTPLTSLVVVRLNKTEVDDVVDAETVDDPKFLPYRKVRHSKLQSLTYSGTSTGDGLTVSSIEGPVLFVQSNRRLTGGAASGVGSSYGGGFSGTHSGHHFGIAHHGGKYGQYGGYGHNSGSGQYGAYGHNSGSGTNQNSGAYSGAQGYGAYETSTDGYGGWGNAYASSRPSLPFSTATTTITSTTTASADLRTVYHLEGYEWALANINASEDALEWNDERGSQVTLKLSKDSNLPQNFRADYQCKRDEPTQSPEVRCVYLTRCFAARNYTLIEYQYNYCYVNDGYLYYAGACCPINEIDKIP</sequence>
<reference evidence="5 6" key="1">
    <citation type="submission" date="2025-05" db="UniProtKB">
        <authorList>
            <consortium name="RefSeq"/>
        </authorList>
    </citation>
    <scope>IDENTIFICATION</scope>
</reference>
<organism evidence="4 6">
    <name type="scientific">Bicyclus anynana</name>
    <name type="common">Squinting bush brown butterfly</name>
    <dbReference type="NCBI Taxonomy" id="110368"/>
    <lineage>
        <taxon>Eukaryota</taxon>
        <taxon>Metazoa</taxon>
        <taxon>Ecdysozoa</taxon>
        <taxon>Arthropoda</taxon>
        <taxon>Hexapoda</taxon>
        <taxon>Insecta</taxon>
        <taxon>Pterygota</taxon>
        <taxon>Neoptera</taxon>
        <taxon>Endopterygota</taxon>
        <taxon>Lepidoptera</taxon>
        <taxon>Glossata</taxon>
        <taxon>Ditrysia</taxon>
        <taxon>Papilionoidea</taxon>
        <taxon>Nymphalidae</taxon>
        <taxon>Satyrinae</taxon>
        <taxon>Satyrini</taxon>
        <taxon>Mycalesina</taxon>
        <taxon>Bicyclus</taxon>
    </lineage>
</organism>
<keyword evidence="4" id="KW-1185">Reference proteome</keyword>
<evidence type="ECO:0000256" key="1">
    <source>
        <dbReference type="SAM" id="SignalP"/>
    </source>
</evidence>
<dbReference type="RefSeq" id="XP_052747416.1">
    <property type="nucleotide sequence ID" value="XM_052891456.1"/>
</dbReference>
<accession>A0ABM3M7I6</accession>
<dbReference type="Gene3D" id="3.40.50.410">
    <property type="entry name" value="von Willebrand factor, type A domain"/>
    <property type="match status" value="1"/>
</dbReference>
<dbReference type="SUPFAM" id="SSF53300">
    <property type="entry name" value="vWA-like"/>
    <property type="match status" value="1"/>
</dbReference>
<dbReference type="GeneID" id="112058417"/>
<dbReference type="Pfam" id="PF08487">
    <property type="entry name" value="VIT"/>
    <property type="match status" value="1"/>
</dbReference>
<dbReference type="RefSeq" id="XP_052747415.1">
    <property type="nucleotide sequence ID" value="XM_052891455.1"/>
</dbReference>
<dbReference type="PANTHER" id="PTHR10338:SF108">
    <property type="entry name" value="INTER-ALPHA-TRYPSIN INHIBITOR HEAVY CHAIN H4-LIKE PROTEIN"/>
    <property type="match status" value="1"/>
</dbReference>
<evidence type="ECO:0000313" key="6">
    <source>
        <dbReference type="RefSeq" id="XP_052747416.1"/>
    </source>
</evidence>
<dbReference type="PROSITE" id="PS50234">
    <property type="entry name" value="VWFA"/>
    <property type="match status" value="1"/>
</dbReference>
<dbReference type="Proteomes" id="UP001652582">
    <property type="component" value="Chromosome 4"/>
</dbReference>
<evidence type="ECO:0000259" key="2">
    <source>
        <dbReference type="PROSITE" id="PS50234"/>
    </source>
</evidence>
<dbReference type="SMART" id="SM00609">
    <property type="entry name" value="VIT"/>
    <property type="match status" value="1"/>
</dbReference>
<feature type="domain" description="VIT" evidence="3">
    <location>
        <begin position="53"/>
        <end position="182"/>
    </location>
</feature>